<dbReference type="Proteomes" id="UP001183222">
    <property type="component" value="Unassembled WGS sequence"/>
</dbReference>
<keyword evidence="1" id="KW-1133">Transmembrane helix</keyword>
<dbReference type="RefSeq" id="WP_311346270.1">
    <property type="nucleotide sequence ID" value="NZ_JAVREI010000013.1"/>
</dbReference>
<dbReference type="EMBL" id="JAVREI010000013">
    <property type="protein sequence ID" value="MDT0277461.1"/>
    <property type="molecule type" value="Genomic_DNA"/>
</dbReference>
<reference evidence="3" key="1">
    <citation type="submission" date="2023-07" db="EMBL/GenBank/DDBJ databases">
        <title>30 novel species of actinomycetes from the DSMZ collection.</title>
        <authorList>
            <person name="Nouioui I."/>
        </authorList>
    </citation>
    <scope>NUCLEOTIDE SEQUENCE [LARGE SCALE GENOMIC DNA]</scope>
    <source>
        <strain evidence="3">DSM 46792</strain>
    </source>
</reference>
<name>A0ABU2KBA2_9ACTN</name>
<accession>A0ABU2KBA2</accession>
<sequence>MLWIVLILLLALVGGFLGTLLEFALWAVVLTVLGIALLGFLLYRGASRRT</sequence>
<feature type="transmembrane region" description="Helical" evidence="1">
    <location>
        <begin position="25"/>
        <end position="43"/>
    </location>
</feature>
<comment type="caution">
    <text evidence="2">The sequence shown here is derived from an EMBL/GenBank/DDBJ whole genome shotgun (WGS) entry which is preliminary data.</text>
</comment>
<evidence type="ECO:0000313" key="2">
    <source>
        <dbReference type="EMBL" id="MDT0277461.1"/>
    </source>
</evidence>
<keyword evidence="1" id="KW-0472">Membrane</keyword>
<evidence type="ECO:0000313" key="3">
    <source>
        <dbReference type="Proteomes" id="UP001183222"/>
    </source>
</evidence>
<proteinExistence type="predicted"/>
<evidence type="ECO:0000256" key="1">
    <source>
        <dbReference type="SAM" id="Phobius"/>
    </source>
</evidence>
<keyword evidence="1" id="KW-0812">Transmembrane</keyword>
<keyword evidence="3" id="KW-1185">Reference proteome</keyword>
<organism evidence="2 3">
    <name type="scientific">Blastococcus goldschmidtiae</name>
    <dbReference type="NCBI Taxonomy" id="3075546"/>
    <lineage>
        <taxon>Bacteria</taxon>
        <taxon>Bacillati</taxon>
        <taxon>Actinomycetota</taxon>
        <taxon>Actinomycetes</taxon>
        <taxon>Geodermatophilales</taxon>
        <taxon>Geodermatophilaceae</taxon>
        <taxon>Blastococcus</taxon>
    </lineage>
</organism>
<gene>
    <name evidence="2" type="ORF">RM425_16295</name>
</gene>
<protein>
    <submittedName>
        <fullName evidence="2">Uncharacterized protein</fullName>
    </submittedName>
</protein>